<sequence>MALSDKLLGGTMLLTAIFVFTYYTTWSILLPFFDTSSPIHGYFPAREWAVRLPAFILVVGLSGIGFFVGCTVIRERKRKAQKAKLRAA</sequence>
<dbReference type="GO" id="GO:0005789">
    <property type="term" value="C:endoplasmic reticulum membrane"/>
    <property type="evidence" value="ECO:0007669"/>
    <property type="project" value="UniProtKB-SubCell"/>
</dbReference>
<reference evidence="9" key="2">
    <citation type="submission" date="2015-01" db="EMBL/GenBank/DDBJ databases">
        <title>Evolutionary Origins and Diversification of the Mycorrhizal Mutualists.</title>
        <authorList>
            <consortium name="DOE Joint Genome Institute"/>
            <consortium name="Mycorrhizal Genomics Consortium"/>
            <person name="Kohler A."/>
            <person name="Kuo A."/>
            <person name="Nagy L.G."/>
            <person name="Floudas D."/>
            <person name="Copeland A."/>
            <person name="Barry K.W."/>
            <person name="Cichocki N."/>
            <person name="Veneault-Fourrey C."/>
            <person name="LaButti K."/>
            <person name="Lindquist E.A."/>
            <person name="Lipzen A."/>
            <person name="Lundell T."/>
            <person name="Morin E."/>
            <person name="Murat C."/>
            <person name="Riley R."/>
            <person name="Ohm R."/>
            <person name="Sun H."/>
            <person name="Tunlid A."/>
            <person name="Henrissat B."/>
            <person name="Grigoriev I.V."/>
            <person name="Hibbett D.S."/>
            <person name="Martin F."/>
        </authorList>
    </citation>
    <scope>NUCLEOTIDE SEQUENCE [LARGE SCALE GENOMIC DNA]</scope>
    <source>
        <strain evidence="9">Foug A</strain>
    </source>
</reference>
<evidence type="ECO:0000256" key="6">
    <source>
        <dbReference type="ARBA" id="ARBA00023136"/>
    </source>
</evidence>
<keyword evidence="3 7" id="KW-0812">Transmembrane</keyword>
<comment type="subcellular location">
    <subcellularLocation>
        <location evidence="1 7">Endoplasmic reticulum membrane</location>
        <topology evidence="1 7">Multi-pass membrane protein</topology>
    </subcellularLocation>
</comment>
<comment type="function">
    <text evidence="7">Regulatory subunit of the dolichol-phosphate mannose (DPM) synthase complex; essential for the ER localization.</text>
</comment>
<dbReference type="EMBL" id="KN822023">
    <property type="protein sequence ID" value="KIM65298.1"/>
    <property type="molecule type" value="Genomic_DNA"/>
</dbReference>
<gene>
    <name evidence="8" type="ORF">SCLCIDRAFT_1212462</name>
</gene>
<accession>A0A0C2ZUX9</accession>
<organism evidence="8 9">
    <name type="scientific">Scleroderma citrinum Foug A</name>
    <dbReference type="NCBI Taxonomy" id="1036808"/>
    <lineage>
        <taxon>Eukaryota</taxon>
        <taxon>Fungi</taxon>
        <taxon>Dikarya</taxon>
        <taxon>Basidiomycota</taxon>
        <taxon>Agaricomycotina</taxon>
        <taxon>Agaricomycetes</taxon>
        <taxon>Agaricomycetidae</taxon>
        <taxon>Boletales</taxon>
        <taxon>Sclerodermatineae</taxon>
        <taxon>Sclerodermataceae</taxon>
        <taxon>Scleroderma</taxon>
    </lineage>
</organism>
<dbReference type="PANTHER" id="PTHR15039">
    <property type="entry name" value="DOLICHOL PHOSPHATE-MANNOSE BIOSYNTHESIS REGULATORY PROTEIN"/>
    <property type="match status" value="1"/>
</dbReference>
<dbReference type="UniPathway" id="UPA00378"/>
<dbReference type="GO" id="GO:0180047">
    <property type="term" value="P:dolichol phosphate mannose biosynthetic process"/>
    <property type="evidence" value="ECO:0007669"/>
    <property type="project" value="InterPro"/>
</dbReference>
<evidence type="ECO:0000256" key="7">
    <source>
        <dbReference type="RuleBase" id="RU365084"/>
    </source>
</evidence>
<keyword evidence="4 7" id="KW-0256">Endoplasmic reticulum</keyword>
<proteinExistence type="inferred from homology"/>
<dbReference type="InterPro" id="IPR009914">
    <property type="entry name" value="DPM2"/>
</dbReference>
<dbReference type="HOGENOM" id="CLU_150144_2_1_1"/>
<dbReference type="PANTHER" id="PTHR15039:SF11">
    <property type="entry name" value="DOLICHOL PHOSPHATE-MANNOSE BIOSYNTHESIS REGULATORY PROTEIN"/>
    <property type="match status" value="1"/>
</dbReference>
<reference evidence="8 9" key="1">
    <citation type="submission" date="2014-04" db="EMBL/GenBank/DDBJ databases">
        <authorList>
            <consortium name="DOE Joint Genome Institute"/>
            <person name="Kuo A."/>
            <person name="Kohler A."/>
            <person name="Nagy L.G."/>
            <person name="Floudas D."/>
            <person name="Copeland A."/>
            <person name="Barry K.W."/>
            <person name="Cichocki N."/>
            <person name="Veneault-Fourrey C."/>
            <person name="LaButti K."/>
            <person name="Lindquist E.A."/>
            <person name="Lipzen A."/>
            <person name="Lundell T."/>
            <person name="Morin E."/>
            <person name="Murat C."/>
            <person name="Sun H."/>
            <person name="Tunlid A."/>
            <person name="Henrissat B."/>
            <person name="Grigoriev I.V."/>
            <person name="Hibbett D.S."/>
            <person name="Martin F."/>
            <person name="Nordberg H.P."/>
            <person name="Cantor M.N."/>
            <person name="Hua S.X."/>
        </authorList>
    </citation>
    <scope>NUCLEOTIDE SEQUENCE [LARGE SCALE GENOMIC DNA]</scope>
    <source>
        <strain evidence="8 9">Foug A</strain>
    </source>
</reference>
<comment type="subunit">
    <text evidence="7">Component of the dolichol-phosphate mannose (DPM) synthase complex.</text>
</comment>
<keyword evidence="5 7" id="KW-1133">Transmembrane helix</keyword>
<comment type="similarity">
    <text evidence="2 7">Belongs to the DPM2 family.</text>
</comment>
<dbReference type="GO" id="GO:0033185">
    <property type="term" value="C:dolichol-phosphate-mannose synthase complex"/>
    <property type="evidence" value="ECO:0007669"/>
    <property type="project" value="TreeGrafter"/>
</dbReference>
<dbReference type="Proteomes" id="UP000053989">
    <property type="component" value="Unassembled WGS sequence"/>
</dbReference>
<dbReference type="InParanoid" id="A0A0C2ZUX9"/>
<dbReference type="OrthoDB" id="311279at2759"/>
<keyword evidence="9" id="KW-1185">Reference proteome</keyword>
<feature type="transmembrane region" description="Helical" evidence="7">
    <location>
        <begin position="12"/>
        <end position="33"/>
    </location>
</feature>
<dbReference type="STRING" id="1036808.A0A0C2ZUX9"/>
<evidence type="ECO:0000256" key="1">
    <source>
        <dbReference type="ARBA" id="ARBA00004477"/>
    </source>
</evidence>
<evidence type="ECO:0000313" key="8">
    <source>
        <dbReference type="EMBL" id="KIM65298.1"/>
    </source>
</evidence>
<feature type="transmembrane region" description="Helical" evidence="7">
    <location>
        <begin position="53"/>
        <end position="73"/>
    </location>
</feature>
<evidence type="ECO:0000256" key="2">
    <source>
        <dbReference type="ARBA" id="ARBA00005478"/>
    </source>
</evidence>
<evidence type="ECO:0000313" key="9">
    <source>
        <dbReference type="Proteomes" id="UP000053989"/>
    </source>
</evidence>
<evidence type="ECO:0000256" key="4">
    <source>
        <dbReference type="ARBA" id="ARBA00022824"/>
    </source>
</evidence>
<evidence type="ECO:0000256" key="5">
    <source>
        <dbReference type="ARBA" id="ARBA00022989"/>
    </source>
</evidence>
<dbReference type="FunCoup" id="A0A0C2ZUX9">
    <property type="interactions" value="53"/>
</dbReference>
<comment type="pathway">
    <text evidence="7">Protein modification; protein glycosylation.</text>
</comment>
<name>A0A0C2ZUX9_9AGAM</name>
<keyword evidence="6 7" id="KW-0472">Membrane</keyword>
<dbReference type="GO" id="GO:0030234">
    <property type="term" value="F:enzyme regulator activity"/>
    <property type="evidence" value="ECO:0007669"/>
    <property type="project" value="UniProtKB-UniRule"/>
</dbReference>
<protein>
    <recommendedName>
        <fullName evidence="7">Dolichol phosphate-mannose biosynthesis regulatory protein</fullName>
    </recommendedName>
</protein>
<dbReference type="AlphaFoldDB" id="A0A0C2ZUX9"/>
<dbReference type="GO" id="GO:0006506">
    <property type="term" value="P:GPI anchor biosynthetic process"/>
    <property type="evidence" value="ECO:0007669"/>
    <property type="project" value="TreeGrafter"/>
</dbReference>
<evidence type="ECO:0000256" key="3">
    <source>
        <dbReference type="ARBA" id="ARBA00022692"/>
    </source>
</evidence>
<dbReference type="Pfam" id="PF07297">
    <property type="entry name" value="DPM2"/>
    <property type="match status" value="1"/>
</dbReference>